<evidence type="ECO:0000256" key="2">
    <source>
        <dbReference type="ARBA" id="ARBA00001946"/>
    </source>
</evidence>
<evidence type="ECO:0000313" key="13">
    <source>
        <dbReference type="EMBL" id="KAL3771819.1"/>
    </source>
</evidence>
<dbReference type="SMART" id="SM00332">
    <property type="entry name" value="PP2Cc"/>
    <property type="match status" value="1"/>
</dbReference>
<dbReference type="Gene3D" id="3.60.40.10">
    <property type="entry name" value="PPM-type phosphatase domain"/>
    <property type="match status" value="2"/>
</dbReference>
<comment type="cofactor">
    <cofactor evidence="1">
        <name>Mn(2+)</name>
        <dbReference type="ChEBI" id="CHEBI:29035"/>
    </cofactor>
</comment>
<evidence type="ECO:0000256" key="9">
    <source>
        <dbReference type="ARBA" id="ARBA00023211"/>
    </source>
</evidence>
<keyword evidence="9" id="KW-0464">Manganese</keyword>
<comment type="caution">
    <text evidence="13">The sequence shown here is derived from an EMBL/GenBank/DDBJ whole genome shotgun (WGS) entry which is preliminary data.</text>
</comment>
<keyword evidence="7 10" id="KW-0378">Hydrolase</keyword>
<keyword evidence="8 10" id="KW-0904">Protein phosphatase</keyword>
<feature type="region of interest" description="Disordered" evidence="11">
    <location>
        <begin position="33"/>
        <end position="65"/>
    </location>
</feature>
<dbReference type="EMBL" id="JALLBG020000020">
    <property type="protein sequence ID" value="KAL3771819.1"/>
    <property type="molecule type" value="Genomic_DNA"/>
</dbReference>
<protein>
    <recommendedName>
        <fullName evidence="5">protein-serine/threonine phosphatase</fullName>
        <ecNumber evidence="5">3.1.3.16</ecNumber>
    </recommendedName>
</protein>
<evidence type="ECO:0000256" key="1">
    <source>
        <dbReference type="ARBA" id="ARBA00001936"/>
    </source>
</evidence>
<dbReference type="InterPro" id="IPR000222">
    <property type="entry name" value="PP2C_BS"/>
</dbReference>
<dbReference type="GO" id="GO:0016020">
    <property type="term" value="C:membrane"/>
    <property type="evidence" value="ECO:0007669"/>
    <property type="project" value="UniProtKB-SubCell"/>
</dbReference>
<accession>A0ABD3N6X6</accession>
<feature type="region of interest" description="Disordered" evidence="11">
    <location>
        <begin position="208"/>
        <end position="319"/>
    </location>
</feature>
<comment type="similarity">
    <text evidence="4 10">Belongs to the PP2C family.</text>
</comment>
<dbReference type="GO" id="GO:0004722">
    <property type="term" value="F:protein serine/threonine phosphatase activity"/>
    <property type="evidence" value="ECO:0007669"/>
    <property type="project" value="UniProtKB-EC"/>
</dbReference>
<dbReference type="InterPro" id="IPR001932">
    <property type="entry name" value="PPM-type_phosphatase-like_dom"/>
</dbReference>
<dbReference type="CDD" id="cd00143">
    <property type="entry name" value="PP2Cc"/>
    <property type="match status" value="1"/>
</dbReference>
<feature type="compositionally biased region" description="Acidic residues" evidence="11">
    <location>
        <begin position="309"/>
        <end position="318"/>
    </location>
</feature>
<sequence>MGNLLNAPVLEKDTHVGRTVDHYFHILNSHEDDEGDAAVRSSTRSGSGGRSGKKNSKKVLQSPDGGGLHYGISSMQGWRVHMEDAHIAQPYLFAEEQCSSSSTSQSSKSSQLIKDTDADNESDEINKSKSSNDINHGSTKSKTNNYIIHPLHNHSLFAIFDGHGGKYAANFSSHNLLRILSRNSNFVQYARGWNGRMDYLEQLKRECGCSSSDENGGKKEPKNVGDTFGKTTAESSTSTIDKSTTATLKSGDNGDGSGNEKENSSTYKPQPSEAADAETGSMNSQPFPPSISGSTTTRTTALNTSDSNGNDDEVVDDIDERHRRLRQLKKRGHECDERVRAIKDQVRRCFEEDAEDSNEGDEEDDVSDENVVNNQALNDYSAPDNDDDDDDSGEEEYTDAYYRAEAAHDRHLMSLLESSLRDAFLDLDAEMLAEMRGDNSPGRAKDANTPYGAGYELDKLLGYASTTVRLGEDGGESHGVGHLPAEYGSDEAAAMEDDDHDIDDNNKPEIEVDAGTTAVVVLLTPKWIVCANAGDSRAVYSRSSHRSVPLSYDHKPSDEAEERRIRNAGGYVAGGRVEADLAVSRGLGDYRFKELDVVASGSLGENRDRKKGGGRTITTSDVADNDDDATMMRPSEQKVSPVPDIIVQNRDPEEDEFIVLACDGIWDVQTNQECVRMVADIFASGESDMGLVCEEILDQCLLKGSKDNMTAAVIKFPKQAIGNGGGVLARRERRRKTQS</sequence>
<feature type="compositionally biased region" description="Low complexity" evidence="11">
    <location>
        <begin position="101"/>
        <end position="111"/>
    </location>
</feature>
<feature type="region of interest" description="Disordered" evidence="11">
    <location>
        <begin position="101"/>
        <end position="139"/>
    </location>
</feature>
<evidence type="ECO:0000313" key="14">
    <source>
        <dbReference type="Proteomes" id="UP001530293"/>
    </source>
</evidence>
<dbReference type="PANTHER" id="PTHR13832">
    <property type="entry name" value="PROTEIN PHOSPHATASE 2C"/>
    <property type="match status" value="1"/>
</dbReference>
<feature type="region of interest" description="Disordered" evidence="11">
    <location>
        <begin position="375"/>
        <end position="395"/>
    </location>
</feature>
<keyword evidence="14" id="KW-1185">Reference proteome</keyword>
<evidence type="ECO:0000256" key="8">
    <source>
        <dbReference type="ARBA" id="ARBA00022912"/>
    </source>
</evidence>
<evidence type="ECO:0000256" key="4">
    <source>
        <dbReference type="ARBA" id="ARBA00006702"/>
    </source>
</evidence>
<evidence type="ECO:0000256" key="7">
    <source>
        <dbReference type="ARBA" id="ARBA00022801"/>
    </source>
</evidence>
<dbReference type="PROSITE" id="PS01032">
    <property type="entry name" value="PPM_1"/>
    <property type="match status" value="1"/>
</dbReference>
<feature type="domain" description="PPM-type phosphatase" evidence="12">
    <location>
        <begin position="69"/>
        <end position="716"/>
    </location>
</feature>
<gene>
    <name evidence="13" type="ORF">ACHAWU_004378</name>
</gene>
<dbReference type="Proteomes" id="UP001530293">
    <property type="component" value="Unassembled WGS sequence"/>
</dbReference>
<evidence type="ECO:0000256" key="5">
    <source>
        <dbReference type="ARBA" id="ARBA00013081"/>
    </source>
</evidence>
<dbReference type="Pfam" id="PF00481">
    <property type="entry name" value="PP2C"/>
    <property type="match status" value="1"/>
</dbReference>
<evidence type="ECO:0000259" key="12">
    <source>
        <dbReference type="PROSITE" id="PS51746"/>
    </source>
</evidence>
<reference evidence="13 14" key="1">
    <citation type="submission" date="2024-10" db="EMBL/GenBank/DDBJ databases">
        <title>Updated reference genomes for cyclostephanoid diatoms.</title>
        <authorList>
            <person name="Roberts W.R."/>
            <person name="Alverson A.J."/>
        </authorList>
    </citation>
    <scope>NUCLEOTIDE SEQUENCE [LARGE SCALE GENOMIC DNA]</scope>
    <source>
        <strain evidence="13 14">AJA232-27</strain>
    </source>
</reference>
<name>A0ABD3N6X6_9STRA</name>
<dbReference type="EC" id="3.1.3.16" evidence="5"/>
<feature type="compositionally biased region" description="Low complexity" evidence="11">
    <location>
        <begin position="290"/>
        <end position="307"/>
    </location>
</feature>
<feature type="compositionally biased region" description="Acidic residues" evidence="11">
    <location>
        <begin position="384"/>
        <end position="395"/>
    </location>
</feature>
<dbReference type="InterPro" id="IPR015655">
    <property type="entry name" value="PP2C"/>
</dbReference>
<evidence type="ECO:0000256" key="11">
    <source>
        <dbReference type="SAM" id="MobiDB-lite"/>
    </source>
</evidence>
<dbReference type="SUPFAM" id="SSF81606">
    <property type="entry name" value="PP2C-like"/>
    <property type="match status" value="1"/>
</dbReference>
<keyword evidence="6" id="KW-0479">Metal-binding</keyword>
<dbReference type="PROSITE" id="PS51746">
    <property type="entry name" value="PPM_2"/>
    <property type="match status" value="1"/>
</dbReference>
<feature type="compositionally biased region" description="Polar residues" evidence="11">
    <location>
        <begin position="128"/>
        <end position="139"/>
    </location>
</feature>
<proteinExistence type="inferred from homology"/>
<organism evidence="13 14">
    <name type="scientific">Discostella pseudostelligera</name>
    <dbReference type="NCBI Taxonomy" id="259834"/>
    <lineage>
        <taxon>Eukaryota</taxon>
        <taxon>Sar</taxon>
        <taxon>Stramenopiles</taxon>
        <taxon>Ochrophyta</taxon>
        <taxon>Bacillariophyta</taxon>
        <taxon>Coscinodiscophyceae</taxon>
        <taxon>Thalassiosirophycidae</taxon>
        <taxon>Stephanodiscales</taxon>
        <taxon>Stephanodiscaceae</taxon>
        <taxon>Discostella</taxon>
    </lineage>
</organism>
<evidence type="ECO:0000256" key="6">
    <source>
        <dbReference type="ARBA" id="ARBA00022723"/>
    </source>
</evidence>
<comment type="cofactor">
    <cofactor evidence="2">
        <name>Mg(2+)</name>
        <dbReference type="ChEBI" id="CHEBI:18420"/>
    </cofactor>
</comment>
<dbReference type="GO" id="GO:0046872">
    <property type="term" value="F:metal ion binding"/>
    <property type="evidence" value="ECO:0007669"/>
    <property type="project" value="UniProtKB-KW"/>
</dbReference>
<comment type="subcellular location">
    <subcellularLocation>
        <location evidence="3">Membrane</location>
        <topology evidence="3">Peripheral membrane protein</topology>
    </subcellularLocation>
</comment>
<dbReference type="PANTHER" id="PTHR13832:SF565">
    <property type="entry name" value="AT28366P-RELATED"/>
    <property type="match status" value="1"/>
</dbReference>
<evidence type="ECO:0000256" key="10">
    <source>
        <dbReference type="RuleBase" id="RU003465"/>
    </source>
</evidence>
<evidence type="ECO:0000256" key="3">
    <source>
        <dbReference type="ARBA" id="ARBA00004170"/>
    </source>
</evidence>
<dbReference type="InterPro" id="IPR036457">
    <property type="entry name" value="PPM-type-like_dom_sf"/>
</dbReference>
<feature type="compositionally biased region" description="Polar residues" evidence="11">
    <location>
        <begin position="229"/>
        <end position="250"/>
    </location>
</feature>
<dbReference type="AlphaFoldDB" id="A0ABD3N6X6"/>